<accession>A0A1M4U8T7</accession>
<dbReference type="PANTHER" id="PTHR42954">
    <property type="entry name" value="FE(2+) TRANSPORT PROTEIN A"/>
    <property type="match status" value="1"/>
</dbReference>
<dbReference type="AlphaFoldDB" id="A0A1M4U8T7"/>
<dbReference type="Gene3D" id="2.30.30.90">
    <property type="match status" value="1"/>
</dbReference>
<organism evidence="3 4">
    <name type="scientific">Alkalibacter saccharofermentans DSM 14828</name>
    <dbReference type="NCBI Taxonomy" id="1120975"/>
    <lineage>
        <taxon>Bacteria</taxon>
        <taxon>Bacillati</taxon>
        <taxon>Bacillota</taxon>
        <taxon>Clostridia</taxon>
        <taxon>Eubacteriales</taxon>
        <taxon>Eubacteriaceae</taxon>
        <taxon>Alkalibacter</taxon>
    </lineage>
</organism>
<gene>
    <name evidence="3" type="ORF">SAMN02746064_00685</name>
</gene>
<dbReference type="SUPFAM" id="SSF50037">
    <property type="entry name" value="C-terminal domain of transcriptional repressors"/>
    <property type="match status" value="1"/>
</dbReference>
<dbReference type="Pfam" id="PF04023">
    <property type="entry name" value="FeoA"/>
    <property type="match status" value="1"/>
</dbReference>
<dbReference type="STRING" id="1120975.SAMN02746064_00685"/>
<dbReference type="InterPro" id="IPR008988">
    <property type="entry name" value="Transcriptional_repressor_C"/>
</dbReference>
<evidence type="ECO:0000313" key="4">
    <source>
        <dbReference type="Proteomes" id="UP000184251"/>
    </source>
</evidence>
<keyword evidence="1" id="KW-0408">Iron</keyword>
<reference evidence="3 4" key="1">
    <citation type="submission" date="2016-11" db="EMBL/GenBank/DDBJ databases">
        <authorList>
            <person name="Jaros S."/>
            <person name="Januszkiewicz K."/>
            <person name="Wedrychowicz H."/>
        </authorList>
    </citation>
    <scope>NUCLEOTIDE SEQUENCE [LARGE SCALE GENOMIC DNA]</scope>
    <source>
        <strain evidence="3 4">DSM 14828</strain>
    </source>
</reference>
<evidence type="ECO:0000256" key="1">
    <source>
        <dbReference type="ARBA" id="ARBA00023004"/>
    </source>
</evidence>
<name>A0A1M4U8T7_9FIRM</name>
<dbReference type="GO" id="GO:0046914">
    <property type="term" value="F:transition metal ion binding"/>
    <property type="evidence" value="ECO:0007669"/>
    <property type="project" value="InterPro"/>
</dbReference>
<dbReference type="Proteomes" id="UP000184251">
    <property type="component" value="Unassembled WGS sequence"/>
</dbReference>
<dbReference type="RefSeq" id="WP_073269681.1">
    <property type="nucleotide sequence ID" value="NZ_FQTU01000003.1"/>
</dbReference>
<dbReference type="InterPro" id="IPR038157">
    <property type="entry name" value="FeoA_core_dom"/>
</dbReference>
<dbReference type="OrthoDB" id="9811076at2"/>
<feature type="domain" description="Ferrous iron transporter FeoA-like" evidence="2">
    <location>
        <begin position="1"/>
        <end position="72"/>
    </location>
</feature>
<dbReference type="InterPro" id="IPR052713">
    <property type="entry name" value="FeoA"/>
</dbReference>
<evidence type="ECO:0000313" key="3">
    <source>
        <dbReference type="EMBL" id="SHE53192.1"/>
    </source>
</evidence>
<dbReference type="EMBL" id="FQTU01000003">
    <property type="protein sequence ID" value="SHE53192.1"/>
    <property type="molecule type" value="Genomic_DNA"/>
</dbReference>
<sequence>MTIIDLKPGQSGEILELELDRKMKNKLMEMGMTPGTSVKFVRTAPLGDPINIKVRGFNLGIRRAVAQNIILK</sequence>
<dbReference type="PANTHER" id="PTHR42954:SF2">
    <property type="entry name" value="FE(2+) TRANSPORT PROTEIN A"/>
    <property type="match status" value="1"/>
</dbReference>
<keyword evidence="4" id="KW-1185">Reference proteome</keyword>
<dbReference type="SMART" id="SM00899">
    <property type="entry name" value="FeoA"/>
    <property type="match status" value="1"/>
</dbReference>
<evidence type="ECO:0000259" key="2">
    <source>
        <dbReference type="SMART" id="SM00899"/>
    </source>
</evidence>
<proteinExistence type="predicted"/>
<dbReference type="InterPro" id="IPR007167">
    <property type="entry name" value="Fe-transptr_FeoA-like"/>
</dbReference>
<protein>
    <submittedName>
        <fullName evidence="3">Ferrous iron transport protein A</fullName>
    </submittedName>
</protein>